<evidence type="ECO:0000259" key="6">
    <source>
        <dbReference type="PROSITE" id="PS51198"/>
    </source>
</evidence>
<dbReference type="Gene3D" id="3.40.50.300">
    <property type="entry name" value="P-loop containing nucleotide triphosphate hydrolases"/>
    <property type="match status" value="2"/>
</dbReference>
<evidence type="ECO:0000256" key="1">
    <source>
        <dbReference type="ARBA" id="ARBA00022741"/>
    </source>
</evidence>
<evidence type="ECO:0000313" key="8">
    <source>
        <dbReference type="Proteomes" id="UP001500755"/>
    </source>
</evidence>
<dbReference type="InterPro" id="IPR000212">
    <property type="entry name" value="DNA_helicase_UvrD/REP"/>
</dbReference>
<dbReference type="InterPro" id="IPR027785">
    <property type="entry name" value="UvrD-like_helicase_C"/>
</dbReference>
<dbReference type="SUPFAM" id="SSF52540">
    <property type="entry name" value="P-loop containing nucleoside triphosphate hydrolases"/>
    <property type="match status" value="1"/>
</dbReference>
<keyword evidence="8" id="KW-1185">Reference proteome</keyword>
<feature type="binding site" evidence="5">
    <location>
        <begin position="208"/>
        <end position="215"/>
    </location>
    <ligand>
        <name>ATP</name>
        <dbReference type="ChEBI" id="CHEBI:30616"/>
    </ligand>
</feature>
<name>A0ABN2TDE8_9MICO</name>
<dbReference type="EMBL" id="BAAANO010000013">
    <property type="protein sequence ID" value="GAA2005889.1"/>
    <property type="molecule type" value="Genomic_DNA"/>
</dbReference>
<organism evidence="7 8">
    <name type="scientific">Brevibacterium samyangense</name>
    <dbReference type="NCBI Taxonomy" id="366888"/>
    <lineage>
        <taxon>Bacteria</taxon>
        <taxon>Bacillati</taxon>
        <taxon>Actinomycetota</taxon>
        <taxon>Actinomycetes</taxon>
        <taxon>Micrococcales</taxon>
        <taxon>Brevibacteriaceae</taxon>
        <taxon>Brevibacterium</taxon>
    </lineage>
</organism>
<dbReference type="InterPro" id="IPR014016">
    <property type="entry name" value="UvrD-like_ATP-bd"/>
</dbReference>
<proteinExistence type="predicted"/>
<keyword evidence="3 5" id="KW-0347">Helicase</keyword>
<evidence type="ECO:0000256" key="2">
    <source>
        <dbReference type="ARBA" id="ARBA00022801"/>
    </source>
</evidence>
<dbReference type="PROSITE" id="PS51198">
    <property type="entry name" value="UVRD_HELICASE_ATP_BIND"/>
    <property type="match status" value="1"/>
</dbReference>
<reference evidence="7 8" key="1">
    <citation type="journal article" date="2019" name="Int. J. Syst. Evol. Microbiol.">
        <title>The Global Catalogue of Microorganisms (GCM) 10K type strain sequencing project: providing services to taxonomists for standard genome sequencing and annotation.</title>
        <authorList>
            <consortium name="The Broad Institute Genomics Platform"/>
            <consortium name="The Broad Institute Genome Sequencing Center for Infectious Disease"/>
            <person name="Wu L."/>
            <person name="Ma J."/>
        </authorList>
    </citation>
    <scope>NUCLEOTIDE SEQUENCE [LARGE SCALE GENOMIC DNA]</scope>
    <source>
        <strain evidence="7 8">JCM 14546</strain>
    </source>
</reference>
<evidence type="ECO:0000256" key="4">
    <source>
        <dbReference type="ARBA" id="ARBA00022840"/>
    </source>
</evidence>
<keyword evidence="4 5" id="KW-0067">ATP-binding</keyword>
<dbReference type="Proteomes" id="UP001500755">
    <property type="component" value="Unassembled WGS sequence"/>
</dbReference>
<feature type="domain" description="UvrD-like helicase ATP-binding" evidence="6">
    <location>
        <begin position="187"/>
        <end position="590"/>
    </location>
</feature>
<sequence>MPIERWKVSEQTEINHEQENLDVVYRRLDEIREETRGKLGTVRRTQVGGNHQNRSERDAFATMYEDDLIRLDNAEEGLCFGRIDSESGETTYIGRIGISDRDRTQLLMDWRAPASEPFYRATAANPGGVVRRRHIATRRRTVTGIEDDVLDLDALSDDQRGSLHGEGALIASLSAHRTGRMGDIVATIQSEQDRIIRQDLEGVLVVQGGPGTGKTAVALHRAAYLLYQHRRKIAKSGVLLVGPSPVFLKYIEQVLPSLGETGAVLLTPGQLLPGVETTLRDAGPAAAVKGDLRMVQVIAKAVRNYQRILPEDRQVRVGQYTLTLTRGMLRKARERARRTGDPHNVARSTFVNATLRALAPALATQMGVEADEARTPELIDELRNSRDVRVAVNLAWLPLTPAGVLDALFSKPHKLVAAAEGILSFEEMAELRREAGSPITVEDVPLLDELAELLGEAEVNRARKDSEELEYAQSVIDMMGVEGMLAGSSVTAESLAGRWEGGGPALTVAERAVGDREWTYGHLVVDEAQELSPMQLRLLFRKVPSKSATLVGDLAQASAVDASRTWRSVLDPHVGSRFRLEELTVSYRTPGRIMSLANALLREHFPALSAPDSVREGAYPPVFDRLDDVSRVCASVPAVVAEELEILGGGRVAVIAAPQHIELLGHAFGEDGRVDHGFGPAGIDHTVAVLTPYEAKGLEFDGVVIVEPASIAPAGDDRGIGELYVALTRSTSRLRIVEAHDSVLAAGLAAAS</sequence>
<dbReference type="InterPro" id="IPR027417">
    <property type="entry name" value="P-loop_NTPase"/>
</dbReference>
<keyword evidence="2 5" id="KW-0378">Hydrolase</keyword>
<dbReference type="Pfam" id="PF13538">
    <property type="entry name" value="UvrD_C_2"/>
    <property type="match status" value="1"/>
</dbReference>
<dbReference type="Pfam" id="PF00580">
    <property type="entry name" value="UvrD-helicase"/>
    <property type="match status" value="1"/>
</dbReference>
<keyword evidence="1 5" id="KW-0547">Nucleotide-binding</keyword>
<evidence type="ECO:0000256" key="3">
    <source>
        <dbReference type="ARBA" id="ARBA00022806"/>
    </source>
</evidence>
<protein>
    <submittedName>
        <fullName evidence="7">AAA family ATPase</fullName>
    </submittedName>
</protein>
<comment type="caution">
    <text evidence="7">The sequence shown here is derived from an EMBL/GenBank/DDBJ whole genome shotgun (WGS) entry which is preliminary data.</text>
</comment>
<evidence type="ECO:0000313" key="7">
    <source>
        <dbReference type="EMBL" id="GAA2005889.1"/>
    </source>
</evidence>
<dbReference type="PANTHER" id="PTHR11070:SF45">
    <property type="entry name" value="DNA 3'-5' HELICASE"/>
    <property type="match status" value="1"/>
</dbReference>
<gene>
    <name evidence="7" type="ORF">GCM10009755_14680</name>
</gene>
<evidence type="ECO:0000256" key="5">
    <source>
        <dbReference type="PROSITE-ProRule" id="PRU00560"/>
    </source>
</evidence>
<dbReference type="PANTHER" id="PTHR11070">
    <property type="entry name" value="UVRD / RECB / PCRA DNA HELICASE FAMILY MEMBER"/>
    <property type="match status" value="1"/>
</dbReference>
<accession>A0ABN2TDE8</accession>